<dbReference type="AlphaFoldDB" id="A0A6V7X9F3"/>
<gene>
    <name evidence="2" type="ORF">MENT_LOCUS48918</name>
</gene>
<keyword evidence="1" id="KW-1133">Transmembrane helix</keyword>
<dbReference type="EMBL" id="CAJEWN010001246">
    <property type="protein sequence ID" value="CAD2195805.1"/>
    <property type="molecule type" value="Genomic_DNA"/>
</dbReference>
<evidence type="ECO:0000256" key="1">
    <source>
        <dbReference type="SAM" id="Phobius"/>
    </source>
</evidence>
<evidence type="ECO:0000313" key="3">
    <source>
        <dbReference type="Proteomes" id="UP000580250"/>
    </source>
</evidence>
<feature type="transmembrane region" description="Helical" evidence="1">
    <location>
        <begin position="20"/>
        <end position="44"/>
    </location>
</feature>
<name>A0A6V7X9F3_MELEN</name>
<evidence type="ECO:0000313" key="2">
    <source>
        <dbReference type="EMBL" id="CAD2195805.1"/>
    </source>
</evidence>
<comment type="caution">
    <text evidence="2">The sequence shown here is derived from an EMBL/GenBank/DDBJ whole genome shotgun (WGS) entry which is preliminary data.</text>
</comment>
<keyword evidence="1" id="KW-0812">Transmembrane</keyword>
<proteinExistence type="predicted"/>
<protein>
    <submittedName>
        <fullName evidence="2">Uncharacterized protein</fullName>
    </submittedName>
</protein>
<accession>A0A6V7X9F3</accession>
<dbReference type="Proteomes" id="UP000580250">
    <property type="component" value="Unassembled WGS sequence"/>
</dbReference>
<reference evidence="2 3" key="1">
    <citation type="submission" date="2020-08" db="EMBL/GenBank/DDBJ databases">
        <authorList>
            <person name="Koutsovoulos G."/>
            <person name="Danchin GJ E."/>
        </authorList>
    </citation>
    <scope>NUCLEOTIDE SEQUENCE [LARGE SCALE GENOMIC DNA]</scope>
</reference>
<sequence>MHISLKIFLINFFVNNLRKYYLFLKLIICLSSVLFPTMLTTIFLPSGHKYNLRGKEKKENIKNLRFCNFGVK</sequence>
<organism evidence="2 3">
    <name type="scientific">Meloidogyne enterolobii</name>
    <name type="common">Root-knot nematode worm</name>
    <name type="synonym">Meloidogyne mayaguensis</name>
    <dbReference type="NCBI Taxonomy" id="390850"/>
    <lineage>
        <taxon>Eukaryota</taxon>
        <taxon>Metazoa</taxon>
        <taxon>Ecdysozoa</taxon>
        <taxon>Nematoda</taxon>
        <taxon>Chromadorea</taxon>
        <taxon>Rhabditida</taxon>
        <taxon>Tylenchina</taxon>
        <taxon>Tylenchomorpha</taxon>
        <taxon>Tylenchoidea</taxon>
        <taxon>Meloidogynidae</taxon>
        <taxon>Meloidogyninae</taxon>
        <taxon>Meloidogyne</taxon>
    </lineage>
</organism>
<keyword evidence="1" id="KW-0472">Membrane</keyword>